<organism evidence="2">
    <name type="scientific">Roseihalotalea indica</name>
    <dbReference type="NCBI Taxonomy" id="2867963"/>
    <lineage>
        <taxon>Bacteria</taxon>
        <taxon>Pseudomonadati</taxon>
        <taxon>Bacteroidota</taxon>
        <taxon>Cytophagia</taxon>
        <taxon>Cytophagales</taxon>
        <taxon>Catalimonadaceae</taxon>
        <taxon>Roseihalotalea</taxon>
    </lineage>
</organism>
<accession>A0AA49JJK0</accession>
<proteinExistence type="predicted"/>
<name>A0AA49JJK0_9BACT</name>
<keyword evidence="1" id="KW-0732">Signal</keyword>
<dbReference type="Gene3D" id="1.20.120.1490">
    <property type="match status" value="1"/>
</dbReference>
<dbReference type="EMBL" id="CP120682">
    <property type="protein sequence ID" value="WKN39822.1"/>
    <property type="molecule type" value="Genomic_DNA"/>
</dbReference>
<evidence type="ECO:0000313" key="2">
    <source>
        <dbReference type="EMBL" id="WKN39822.1"/>
    </source>
</evidence>
<dbReference type="AlphaFoldDB" id="A0AA49JJK0"/>
<feature type="chain" id="PRO_5041372058" description="Periplasmic heavy metal sensor" evidence="1">
    <location>
        <begin position="19"/>
        <end position="151"/>
    </location>
</feature>
<evidence type="ECO:0000256" key="1">
    <source>
        <dbReference type="SAM" id="SignalP"/>
    </source>
</evidence>
<protein>
    <recommendedName>
        <fullName evidence="3">Periplasmic heavy metal sensor</fullName>
    </recommendedName>
</protein>
<sequence length="151" mass="17897">MKKLLIIPIFLLSIAAFAQRPSEKIESARIAFLTERLSLTPETAQQFWPIYNQLSDQRHELRKNEFRMRRTLNTDSLTEASAQQHIDDYFSLKEQQLALDRKMTQELSGVLSPIQIVQLIQAEGEFQRMILRKLGERRRGDRDRDRPQMRR</sequence>
<evidence type="ECO:0008006" key="3">
    <source>
        <dbReference type="Google" id="ProtNLM"/>
    </source>
</evidence>
<feature type="signal peptide" evidence="1">
    <location>
        <begin position="1"/>
        <end position="18"/>
    </location>
</feature>
<gene>
    <name evidence="2" type="ORF">K4G66_14090</name>
</gene>
<reference evidence="2" key="1">
    <citation type="journal article" date="2023" name="Comput. Struct. Biotechnol. J.">
        <title>Discovery of a novel marine Bacteroidetes with a rich repertoire of carbohydrate-active enzymes.</title>
        <authorList>
            <person name="Chen B."/>
            <person name="Liu G."/>
            <person name="Chen Q."/>
            <person name="Wang H."/>
            <person name="Liu L."/>
            <person name="Tang K."/>
        </authorList>
    </citation>
    <scope>NUCLEOTIDE SEQUENCE</scope>
    <source>
        <strain evidence="2">TK19036</strain>
    </source>
</reference>
<reference evidence="2" key="2">
    <citation type="journal article" date="2024" name="Antonie Van Leeuwenhoek">
        <title>Roseihalotalea indica gen. nov., sp. nov., a halophilic Bacteroidetes from mesopelagic Southwest Indian Ocean with higher carbohydrate metabolic potential.</title>
        <authorList>
            <person name="Chen B."/>
            <person name="Zhang M."/>
            <person name="Lin D."/>
            <person name="Ye J."/>
            <person name="Tang K."/>
        </authorList>
    </citation>
    <scope>NUCLEOTIDE SEQUENCE</scope>
    <source>
        <strain evidence="2">TK19036</strain>
    </source>
</reference>